<dbReference type="GO" id="GO:0007062">
    <property type="term" value="P:sister chromatid cohesion"/>
    <property type="evidence" value="ECO:0007669"/>
    <property type="project" value="InterPro"/>
</dbReference>
<dbReference type="Pfam" id="PF06470">
    <property type="entry name" value="SMC_hinge"/>
    <property type="match status" value="1"/>
</dbReference>
<dbReference type="AlphaFoldDB" id="A0A345Z411"/>
<feature type="coiled-coil region" evidence="6">
    <location>
        <begin position="170"/>
        <end position="264"/>
    </location>
</feature>
<dbReference type="InterPro" id="IPR027417">
    <property type="entry name" value="P-loop_NTPase"/>
</dbReference>
<dbReference type="SUPFAM" id="SSF75553">
    <property type="entry name" value="Smc hinge domain"/>
    <property type="match status" value="1"/>
</dbReference>
<proteinExistence type="inferred from homology"/>
<feature type="coiled-coil region" evidence="6">
    <location>
        <begin position="577"/>
        <end position="720"/>
    </location>
</feature>
<evidence type="ECO:0000256" key="3">
    <source>
        <dbReference type="ARBA" id="ARBA00022840"/>
    </source>
</evidence>
<evidence type="ECO:0000259" key="7">
    <source>
        <dbReference type="SMART" id="SM00968"/>
    </source>
</evidence>
<organism evidence="8 9">
    <name type="scientific">Spiroplasma alleghenense</name>
    <dbReference type="NCBI Taxonomy" id="216931"/>
    <lineage>
        <taxon>Bacteria</taxon>
        <taxon>Bacillati</taxon>
        <taxon>Mycoplasmatota</taxon>
        <taxon>Mollicutes</taxon>
        <taxon>Entomoplasmatales</taxon>
        <taxon>Spiroplasmataceae</taxon>
        <taxon>Spiroplasma</taxon>
    </lineage>
</organism>
<keyword evidence="4 6" id="KW-0175">Coiled coil</keyword>
<comment type="subunit">
    <text evidence="6">Homodimer.</text>
</comment>
<feature type="binding site" evidence="6">
    <location>
        <begin position="33"/>
        <end position="40"/>
    </location>
    <ligand>
        <name>ATP</name>
        <dbReference type="ChEBI" id="CHEBI:30616"/>
    </ligand>
</feature>
<gene>
    <name evidence="6 8" type="primary">smc</name>
    <name evidence="8" type="ORF">SALLE_v1c06700</name>
</gene>
<dbReference type="InterPro" id="IPR011890">
    <property type="entry name" value="SMC_prok"/>
</dbReference>
<comment type="function">
    <text evidence="6">Required for chromosome condensation and partitioning.</text>
</comment>
<sequence length="984" mass="111573">MLFLKRIEAFGFKSFAEPTTLNFEYEMTGVVGPNGSGKSNINDAIRWCLGEQSSKSLRSDNMEDIVFSGSANRSSLNMAEVTLTFNNSDRKFSSLDVNEIEITRRYFRISKESEFFINKNRVRLKDVQDIALETGLTKSSLAIISQGTVNKFVESKPDERRELFDEAAGIAKYKKRKLESIRKLARTQENLDRLNDIMNEIERKLPSLKNQSEKAKIYKEKFEKLKNIEIAILVKDIEIYQQKLVSLNQQKLELKNNIIDLSRVTQAEEEEFNQISKQNYKSEREIIKLNDEFTSIIEKIGNLKVQKLALENQQKSISTGNDEFKADQLLSENKKLKLNLDSENQKLSKLTLDNDQLNQELLKTNQELDSKNESLGQINRGIAKLESSLETIRQKQASNEDLFDGVKSVLNNKNNLPGVYGTVQDLISVEKIHEQAIGSLIQASLQNIIIDSGESAKEIIRFLKVNKAGYATFLPIDTIKPNFIADDQKFIIQKANGFVGFASDLVKIDAKFKKAIDYILGTSIVVSNFDCAREMAKLVNYRLHISTLDGERILPNGAIVGGSRRIKITSLNNASMIKEVEEKLFTLNEEQKTTNELIKVLKTSSDKLREEISQKLSYIGASRKNIEIINQDIEDAKREYRIITGKDIENQNSVMSTLEEEILEITQEIIDADNLKEEMQQKLNVSRSLKDKSLERQNSLNESANEKRKLLAALKEKEFESKRDAALISEKLNSASNRLVQNYGITFDTASENIQVEITNEEDTRREVMDLSNEIKNLGHVNLDAIDSFEEENDRYEFYLKETNDVQTSIKNLEEAILNMDNQMVIQFKKVISEVNLALPETFATLFGGGTAKLIYTDPEDLLNSGIDIKINPPGKKINNINLLSGGEKSMVALSVLFSILKVRPIPMVILDEVEAPLDQANVERFAKYLKSFTANTQFIVVTHRTGTMENCEVLFGATMEAKGITKIVQIKLVEAKNLISNQE</sequence>
<dbReference type="Gene3D" id="1.20.1060.20">
    <property type="match status" value="1"/>
</dbReference>
<dbReference type="GO" id="GO:0005694">
    <property type="term" value="C:chromosome"/>
    <property type="evidence" value="ECO:0007669"/>
    <property type="project" value="InterPro"/>
</dbReference>
<dbReference type="GO" id="GO:0005737">
    <property type="term" value="C:cytoplasm"/>
    <property type="evidence" value="ECO:0007669"/>
    <property type="project" value="UniProtKB-SubCell"/>
</dbReference>
<dbReference type="GO" id="GO:0006260">
    <property type="term" value="P:DNA replication"/>
    <property type="evidence" value="ECO:0007669"/>
    <property type="project" value="UniProtKB-UniRule"/>
</dbReference>
<dbReference type="Gene3D" id="3.40.50.300">
    <property type="entry name" value="P-loop containing nucleotide triphosphate hydrolases"/>
    <property type="match status" value="2"/>
</dbReference>
<keyword evidence="5 6" id="KW-0238">DNA-binding</keyword>
<dbReference type="GO" id="GO:0007059">
    <property type="term" value="P:chromosome segregation"/>
    <property type="evidence" value="ECO:0007669"/>
    <property type="project" value="UniProtKB-UniRule"/>
</dbReference>
<dbReference type="GO" id="GO:0003677">
    <property type="term" value="F:DNA binding"/>
    <property type="evidence" value="ECO:0007669"/>
    <property type="project" value="UniProtKB-UniRule"/>
</dbReference>
<evidence type="ECO:0000256" key="4">
    <source>
        <dbReference type="ARBA" id="ARBA00023054"/>
    </source>
</evidence>
<dbReference type="InterPro" id="IPR003395">
    <property type="entry name" value="RecF/RecN/SMC_N"/>
</dbReference>
<dbReference type="RefSeq" id="WP_162807948.1">
    <property type="nucleotide sequence ID" value="NZ_CP031376.1"/>
</dbReference>
<comment type="domain">
    <text evidence="6">Contains large globular domains required for ATP hydrolysis at each terminus and a third globular domain forming a flexible hinge near the middle of the molecule. These domains are separated by coiled-coil structures.</text>
</comment>
<dbReference type="Pfam" id="PF02463">
    <property type="entry name" value="SMC_N"/>
    <property type="match status" value="1"/>
</dbReference>
<dbReference type="GO" id="GO:0005524">
    <property type="term" value="F:ATP binding"/>
    <property type="evidence" value="ECO:0007669"/>
    <property type="project" value="UniProtKB-UniRule"/>
</dbReference>
<dbReference type="Gene3D" id="3.30.70.1620">
    <property type="match status" value="1"/>
</dbReference>
<dbReference type="SMART" id="SM00968">
    <property type="entry name" value="SMC_hinge"/>
    <property type="match status" value="1"/>
</dbReference>
<evidence type="ECO:0000256" key="5">
    <source>
        <dbReference type="ARBA" id="ARBA00023125"/>
    </source>
</evidence>
<comment type="subcellular location">
    <subcellularLocation>
        <location evidence="6">Cytoplasm</location>
    </subcellularLocation>
</comment>
<feature type="domain" description="SMC hinge" evidence="7">
    <location>
        <begin position="417"/>
        <end position="536"/>
    </location>
</feature>
<dbReference type="InterPro" id="IPR010935">
    <property type="entry name" value="SMC_hinge"/>
</dbReference>
<comment type="similarity">
    <text evidence="6">Belongs to the SMC family.</text>
</comment>
<keyword evidence="3 6" id="KW-0067">ATP-binding</keyword>
<evidence type="ECO:0000256" key="2">
    <source>
        <dbReference type="ARBA" id="ARBA00022741"/>
    </source>
</evidence>
<protein>
    <recommendedName>
        <fullName evidence="6">Chromosome partition protein Smc</fullName>
    </recommendedName>
</protein>
<dbReference type="InterPro" id="IPR024704">
    <property type="entry name" value="SMC"/>
</dbReference>
<dbReference type="EMBL" id="CP031376">
    <property type="protein sequence ID" value="AXK51340.1"/>
    <property type="molecule type" value="Genomic_DNA"/>
</dbReference>
<evidence type="ECO:0000256" key="1">
    <source>
        <dbReference type="ARBA" id="ARBA00022490"/>
    </source>
</evidence>
<dbReference type="InterPro" id="IPR036277">
    <property type="entry name" value="SMC_hinge_sf"/>
</dbReference>
<evidence type="ECO:0000256" key="6">
    <source>
        <dbReference type="HAMAP-Rule" id="MF_01894"/>
    </source>
</evidence>
<dbReference type="PANTHER" id="PTHR43977">
    <property type="entry name" value="STRUCTURAL MAINTENANCE OF CHROMOSOMES PROTEIN 3"/>
    <property type="match status" value="1"/>
</dbReference>
<dbReference type="GO" id="GO:0016887">
    <property type="term" value="F:ATP hydrolysis activity"/>
    <property type="evidence" value="ECO:0007669"/>
    <property type="project" value="InterPro"/>
</dbReference>
<evidence type="ECO:0000313" key="9">
    <source>
        <dbReference type="Proteomes" id="UP000254792"/>
    </source>
</evidence>
<evidence type="ECO:0000313" key="8">
    <source>
        <dbReference type="EMBL" id="AXK51340.1"/>
    </source>
</evidence>
<dbReference type="HAMAP" id="MF_01894">
    <property type="entry name" value="Smc_prok"/>
    <property type="match status" value="1"/>
</dbReference>
<dbReference type="PIRSF" id="PIRSF005719">
    <property type="entry name" value="SMC"/>
    <property type="match status" value="1"/>
</dbReference>
<keyword evidence="2 6" id="KW-0547">Nucleotide-binding</keyword>
<keyword evidence="1 6" id="KW-0963">Cytoplasm</keyword>
<accession>A0A345Z411</accession>
<dbReference type="KEGG" id="salx:SALLE_v1c06700"/>
<dbReference type="Proteomes" id="UP000254792">
    <property type="component" value="Chromosome"/>
</dbReference>
<keyword evidence="9" id="KW-1185">Reference proteome</keyword>
<dbReference type="SUPFAM" id="SSF52540">
    <property type="entry name" value="P-loop containing nucleoside triphosphate hydrolases"/>
    <property type="match status" value="1"/>
</dbReference>
<dbReference type="GO" id="GO:0030261">
    <property type="term" value="P:chromosome condensation"/>
    <property type="evidence" value="ECO:0007669"/>
    <property type="project" value="InterPro"/>
</dbReference>
<name>A0A345Z411_9MOLU</name>
<reference evidence="8 9" key="1">
    <citation type="submission" date="2018-07" db="EMBL/GenBank/DDBJ databases">
        <title>Complete genome sequence of Spiroplasma alleghenense PLHS-1 (ATCC 51752).</title>
        <authorList>
            <person name="Chou L."/>
            <person name="Lee T.-Y."/>
            <person name="Tsai Y.-M."/>
            <person name="Kuo C.-H."/>
        </authorList>
    </citation>
    <scope>NUCLEOTIDE SEQUENCE [LARGE SCALE GENOMIC DNA]</scope>
    <source>
        <strain evidence="8 9">PLHS-1</strain>
    </source>
</reference>
<feature type="coiled-coil region" evidence="6">
    <location>
        <begin position="326"/>
        <end position="374"/>
    </location>
</feature>